<comment type="caution">
    <text evidence="4">Lacks conserved residue(s) required for the propagation of feature annotation.</text>
</comment>
<dbReference type="InterPro" id="IPR036084">
    <property type="entry name" value="Ser_inhib-like_sf"/>
</dbReference>
<dbReference type="PANTHER" id="PTHR11339">
    <property type="entry name" value="EXTRACELLULAR MATRIX GLYCOPROTEIN RELATED"/>
    <property type="match status" value="1"/>
</dbReference>
<evidence type="ECO:0000256" key="1">
    <source>
        <dbReference type="ARBA" id="ARBA00022737"/>
    </source>
</evidence>
<dbReference type="AlphaFoldDB" id="A0A8J9YD19"/>
<organism evidence="8 9">
    <name type="scientific">Brenthis ino</name>
    <name type="common">lesser marbled fritillary</name>
    <dbReference type="NCBI Taxonomy" id="405034"/>
    <lineage>
        <taxon>Eukaryota</taxon>
        <taxon>Metazoa</taxon>
        <taxon>Ecdysozoa</taxon>
        <taxon>Arthropoda</taxon>
        <taxon>Hexapoda</taxon>
        <taxon>Insecta</taxon>
        <taxon>Pterygota</taxon>
        <taxon>Neoptera</taxon>
        <taxon>Endopterygota</taxon>
        <taxon>Lepidoptera</taxon>
        <taxon>Glossata</taxon>
        <taxon>Ditrysia</taxon>
        <taxon>Papilionoidea</taxon>
        <taxon>Nymphalidae</taxon>
        <taxon>Heliconiinae</taxon>
        <taxon>Argynnini</taxon>
        <taxon>Brenthis</taxon>
    </lineage>
</organism>
<evidence type="ECO:0000256" key="4">
    <source>
        <dbReference type="PROSITE-ProRule" id="PRU00039"/>
    </source>
</evidence>
<dbReference type="PROSITE" id="PS50184">
    <property type="entry name" value="VWFC_2"/>
    <property type="match status" value="1"/>
</dbReference>
<evidence type="ECO:0000313" key="9">
    <source>
        <dbReference type="Proteomes" id="UP000838878"/>
    </source>
</evidence>
<evidence type="ECO:0000259" key="6">
    <source>
        <dbReference type="PROSITE" id="PS50184"/>
    </source>
</evidence>
<dbReference type="SMART" id="SM00832">
    <property type="entry name" value="C8"/>
    <property type="match status" value="1"/>
</dbReference>
<keyword evidence="3" id="KW-0325">Glycoprotein</keyword>
<dbReference type="OrthoDB" id="6262482at2759"/>
<dbReference type="InterPro" id="IPR001846">
    <property type="entry name" value="VWF_type-D"/>
</dbReference>
<gene>
    <name evidence="8" type="ORF">BINO364_LOCUS8034</name>
</gene>
<evidence type="ECO:0000313" key="8">
    <source>
        <dbReference type="EMBL" id="CAH0722010.1"/>
    </source>
</evidence>
<dbReference type="Pfam" id="PF00094">
    <property type="entry name" value="VWD"/>
    <property type="match status" value="1"/>
</dbReference>
<dbReference type="SMART" id="SM00041">
    <property type="entry name" value="CT"/>
    <property type="match status" value="1"/>
</dbReference>
<evidence type="ECO:0000259" key="5">
    <source>
        <dbReference type="PROSITE" id="PS01225"/>
    </source>
</evidence>
<evidence type="ECO:0000256" key="3">
    <source>
        <dbReference type="ARBA" id="ARBA00023180"/>
    </source>
</evidence>
<dbReference type="CDD" id="cd19941">
    <property type="entry name" value="TIL"/>
    <property type="match status" value="2"/>
</dbReference>
<feature type="domain" description="VWFD" evidence="7">
    <location>
        <begin position="65"/>
        <end position="250"/>
    </location>
</feature>
<dbReference type="SUPFAM" id="SSF57567">
    <property type="entry name" value="Serine protease inhibitors"/>
    <property type="match status" value="2"/>
</dbReference>
<accession>A0A8J9YD19</accession>
<reference evidence="8" key="1">
    <citation type="submission" date="2021-12" db="EMBL/GenBank/DDBJ databases">
        <authorList>
            <person name="Martin H S."/>
        </authorList>
    </citation>
    <scope>NUCLEOTIDE SEQUENCE</scope>
</reference>
<dbReference type="Pfam" id="PF08742">
    <property type="entry name" value="C8"/>
    <property type="match status" value="1"/>
</dbReference>
<proteinExistence type="predicted"/>
<keyword evidence="2 4" id="KW-1015">Disulfide bond</keyword>
<dbReference type="PROSITE" id="PS01225">
    <property type="entry name" value="CTCK_2"/>
    <property type="match status" value="1"/>
</dbReference>
<feature type="disulfide bond" evidence="4">
    <location>
        <begin position="986"/>
        <end position="1038"/>
    </location>
</feature>
<dbReference type="PROSITE" id="PS01208">
    <property type="entry name" value="VWFC_1"/>
    <property type="match status" value="1"/>
</dbReference>
<protein>
    <recommendedName>
        <fullName evidence="10">Hemocytin</fullName>
    </recommendedName>
</protein>
<dbReference type="Proteomes" id="UP000838878">
    <property type="component" value="Chromosome 3"/>
</dbReference>
<dbReference type="SUPFAM" id="SSF57603">
    <property type="entry name" value="FnI-like domain"/>
    <property type="match status" value="3"/>
</dbReference>
<dbReference type="SMART" id="SM00216">
    <property type="entry name" value="VWD"/>
    <property type="match status" value="1"/>
</dbReference>
<dbReference type="InterPro" id="IPR001007">
    <property type="entry name" value="VWF_dom"/>
</dbReference>
<name>A0A8J9YD19_9NEOP</name>
<dbReference type="PROSITE" id="PS51233">
    <property type="entry name" value="VWFD"/>
    <property type="match status" value="1"/>
</dbReference>
<feature type="domain" description="VWFC" evidence="6">
    <location>
        <begin position="397"/>
        <end position="470"/>
    </location>
</feature>
<dbReference type="PANTHER" id="PTHR11339:SF402">
    <property type="entry name" value="VWFD DOMAIN-CONTAINING PROTEIN"/>
    <property type="match status" value="1"/>
</dbReference>
<evidence type="ECO:0000256" key="2">
    <source>
        <dbReference type="ARBA" id="ARBA00023157"/>
    </source>
</evidence>
<evidence type="ECO:0000259" key="7">
    <source>
        <dbReference type="PROSITE" id="PS51233"/>
    </source>
</evidence>
<feature type="non-terminal residue" evidence="8">
    <location>
        <position position="1097"/>
    </location>
</feature>
<dbReference type="InterPro" id="IPR014853">
    <property type="entry name" value="VWF/SSPO/ZAN-like_Cys-rich_dom"/>
</dbReference>
<dbReference type="InterPro" id="IPR050780">
    <property type="entry name" value="Mucin_vWF_Thrombospondin_sf"/>
</dbReference>
<feature type="domain" description="CTCK" evidence="5">
    <location>
        <begin position="979"/>
        <end position="1042"/>
    </location>
</feature>
<dbReference type="PROSITE" id="PS01185">
    <property type="entry name" value="CTCK_1"/>
    <property type="match status" value="1"/>
</dbReference>
<evidence type="ECO:0008006" key="10">
    <source>
        <dbReference type="Google" id="ProtNLM"/>
    </source>
</evidence>
<dbReference type="EMBL" id="OV170223">
    <property type="protein sequence ID" value="CAH0722010.1"/>
    <property type="molecule type" value="Genomic_DNA"/>
</dbReference>
<dbReference type="Gene3D" id="2.10.25.10">
    <property type="entry name" value="Laminin"/>
    <property type="match status" value="2"/>
</dbReference>
<dbReference type="InterPro" id="IPR006207">
    <property type="entry name" value="Cys_knot_C"/>
</dbReference>
<keyword evidence="9" id="KW-1185">Reference proteome</keyword>
<feature type="disulfide bond" evidence="4">
    <location>
        <begin position="982"/>
        <end position="1036"/>
    </location>
</feature>
<dbReference type="SMART" id="SM00214">
    <property type="entry name" value="VWC"/>
    <property type="match status" value="6"/>
</dbReference>
<keyword evidence="1" id="KW-0677">Repeat</keyword>
<sequence length="1097" mass="119103">MTSLFPAACPAPLVHSECYRRRCEPACGARGACPAERACFPGCYCPPGTLRKGDTCVAPTDCLDCTCKGVGAPAKYVTFEGDDLPFLGNCTYLAARDANHTGHHRFEVYASNGPCEDTAAAVCTHAVHLIHEKNIIHVTKDTVTKKLITTVNGKPIFKYPQKNDWAQITLLNGQDVSILLPDDHVELTVSQAKMEFAVRVPSATYGGRTQGLCGVCAGTQDHLVTSNGTVTDDFEEYGKSWQASPEALSALEVPAQARCEEPPPPAPCAPPPDDNPCHNINNVDKFGACHALVDPAPYQAQCEAELCELNATDACAALARYAADCRAQGVCLRWREDLCPYPCEAPFVYRPCVDCERTCDNYDELKDNPKKCDKDPVEGCFCPEGKVRVNNTCIEPTKCFPCDANKEHYAGDEWQEDACTRCTCSKGAAERDAHVACTTQRCAEPVCAHDERRVAKPARAAACCRDYVCVPKPPDVHCEEPKKIECGFGQILKQKTTANGCKEFTCECKPENECEKIPDDSEIEMLEPGMERLVDTSGCCPRAELVCRVQSCPEPPDCPEFHTLETSNVTGKCCPEHKCELPKDKCVVRLEWEAAPKGGERPRTNPQVVLKDLDAAWLDGPCRACRCERGAAQCSARACAPVLSTPQFVLEPRAVPFACCPEPVYVACRDGDNIYKVGENWTSPYNPCESYQCVELEDGKLEKITTVQSCHTDCQLGYEYTPSPGGAQCCGRCRAVACVAGGAARGVGDSWTSDDFCANYTCADLNGTLQVQSQNVSCPEVSEAIKKQFVLKEEKVPGQCCPKREPIACRVGDKIYQEGQTWPSDNPCKNYTCVRENGQLAVAPRERACDAACARGWRYAEPARGACCGRCVQVQCVVGDEVKDVGDTWQSADNCTQYTCESMEREVFVTSARQACPDVSACAPEHLVRGPCCAVCQEPPASLSKCVPRALPAADTVGLVRVHMGARGLCANTRALPGLRECRGSCDSGTLYNNQTGRHESACECCAATRYAALAVELQCADGSLARHRVATPARCACRACGADDSLAGLAAHAAPTKTGFTRRPHYEEPDEYAIPDMFTRFGITKSVPELKPPTEY</sequence>